<evidence type="ECO:0000256" key="9">
    <source>
        <dbReference type="SAM" id="MobiDB-lite"/>
    </source>
</evidence>
<feature type="transmembrane region" description="Helical" evidence="8">
    <location>
        <begin position="31"/>
        <end position="52"/>
    </location>
</feature>
<feature type="transmembrane region" description="Helical" evidence="8">
    <location>
        <begin position="452"/>
        <end position="479"/>
    </location>
</feature>
<protein>
    <recommendedName>
        <fullName evidence="8">L-lactate permease</fullName>
    </recommendedName>
</protein>
<keyword evidence="7 8" id="KW-0472">Membrane</keyword>
<comment type="subcellular location">
    <subcellularLocation>
        <location evidence="1 8">Cell membrane</location>
        <topology evidence="1 8">Multi-pass membrane protein</topology>
    </subcellularLocation>
</comment>
<proteinExistence type="inferred from homology"/>
<feature type="compositionally biased region" description="Low complexity" evidence="9">
    <location>
        <begin position="310"/>
        <end position="323"/>
    </location>
</feature>
<feature type="transmembrane region" description="Helical" evidence="8">
    <location>
        <begin position="145"/>
        <end position="169"/>
    </location>
</feature>
<feature type="transmembrane region" description="Helical" evidence="8">
    <location>
        <begin position="105"/>
        <end position="138"/>
    </location>
</feature>
<name>A0ABS4VVM1_9PSEU</name>
<dbReference type="RefSeq" id="WP_210028179.1">
    <property type="nucleotide sequence ID" value="NZ_JAGINU010000001.1"/>
</dbReference>
<evidence type="ECO:0000256" key="5">
    <source>
        <dbReference type="ARBA" id="ARBA00022692"/>
    </source>
</evidence>
<keyword evidence="3 8" id="KW-0813">Transport</keyword>
<feature type="transmembrane region" description="Helical" evidence="8">
    <location>
        <begin position="334"/>
        <end position="353"/>
    </location>
</feature>
<feature type="transmembrane region" description="Helical" evidence="8">
    <location>
        <begin position="218"/>
        <end position="236"/>
    </location>
</feature>
<feature type="transmembrane region" description="Helical" evidence="8">
    <location>
        <begin position="64"/>
        <end position="85"/>
    </location>
</feature>
<dbReference type="PANTHER" id="PTHR30003">
    <property type="entry name" value="L-LACTATE PERMEASE"/>
    <property type="match status" value="1"/>
</dbReference>
<evidence type="ECO:0000256" key="1">
    <source>
        <dbReference type="ARBA" id="ARBA00004651"/>
    </source>
</evidence>
<dbReference type="Pfam" id="PF02652">
    <property type="entry name" value="Lactate_perm"/>
    <property type="match status" value="2"/>
</dbReference>
<keyword evidence="11" id="KW-1185">Reference proteome</keyword>
<reference evidence="10 11" key="1">
    <citation type="submission" date="2021-03" db="EMBL/GenBank/DDBJ databases">
        <title>Sequencing the genomes of 1000 actinobacteria strains.</title>
        <authorList>
            <person name="Klenk H.-P."/>
        </authorList>
    </citation>
    <scope>NUCLEOTIDE SEQUENCE [LARGE SCALE GENOMIC DNA]</scope>
    <source>
        <strain evidence="10 11">DSM 45256</strain>
    </source>
</reference>
<feature type="transmembrane region" description="Helical" evidence="8">
    <location>
        <begin position="242"/>
        <end position="261"/>
    </location>
</feature>
<evidence type="ECO:0000256" key="8">
    <source>
        <dbReference type="RuleBase" id="RU365092"/>
    </source>
</evidence>
<keyword evidence="4 8" id="KW-1003">Cell membrane</keyword>
<evidence type="ECO:0000256" key="2">
    <source>
        <dbReference type="ARBA" id="ARBA00010100"/>
    </source>
</evidence>
<feature type="transmembrane region" description="Helical" evidence="8">
    <location>
        <begin position="426"/>
        <end position="446"/>
    </location>
</feature>
<evidence type="ECO:0000256" key="7">
    <source>
        <dbReference type="ARBA" id="ARBA00023136"/>
    </source>
</evidence>
<evidence type="ECO:0000256" key="3">
    <source>
        <dbReference type="ARBA" id="ARBA00022448"/>
    </source>
</evidence>
<gene>
    <name evidence="10" type="ORF">JOF36_003664</name>
</gene>
<evidence type="ECO:0000256" key="6">
    <source>
        <dbReference type="ARBA" id="ARBA00022989"/>
    </source>
</evidence>
<feature type="transmembrane region" description="Helical" evidence="8">
    <location>
        <begin position="7"/>
        <end position="25"/>
    </location>
</feature>
<keyword evidence="6 8" id="KW-1133">Transmembrane helix</keyword>
<dbReference type="EMBL" id="JAGINU010000001">
    <property type="protein sequence ID" value="MBP2367968.1"/>
    <property type="molecule type" value="Genomic_DNA"/>
</dbReference>
<evidence type="ECO:0000313" key="10">
    <source>
        <dbReference type="EMBL" id="MBP2367968.1"/>
    </source>
</evidence>
<comment type="function">
    <text evidence="8">Uptake of L-lactate across the membrane. Can also transport D-lactate and glycolate.</text>
</comment>
<sequence>MTLEPNIWLWLISFAPLVLLLHLMVLRRWGAAEAGVLGWLVTAVLALTVFRLPLDAVGLASVKGAFESITIIYIVLSAILIYEVANAADAFAPFHDGMRRMFGHPLLQIMAVGWVFAGFLQGVTGFGVPVAVCAPLLIGIGVRPLYAVVIALIGQAWNNTFGTLGAAWVGLQQVTTLTPAESATTAWQTAVLIAVVVVAGGLMICWLYGGFRGIREGLVAVGVISLAQGGVTVALATWDATFSGFAAGLVALVAVAGLARLPMYRRPSRVENSRLLVPERGPDTGGATTAPVTQPGSGDGAAGTRHVRSTTAAPATADAGPTGSSTSMSFNTAFVPYYTLLVVTCLVMLVPPLNDLLSRPSVGLGFPSVETGLGFVTGSSTWTFEYVTHAGTLLLVTAIASYVFYRRRGHLTGGAWRGILSNTVEKSVAPTIAVITLVGMATVMQASGQATVLATMVAAWTGGVYLLLAPIVGMFGTFITGSNMSSNLLFGNFQQATAQAGGLSTSAVLSAQTGGGAVGSAIAPSKILLGTTTAGITGEEGRVVRILLPFAIGVTLLLGAITATLS</sequence>
<comment type="similarity">
    <text evidence="2 8">Belongs to the lactate permease family.</text>
</comment>
<dbReference type="InterPro" id="IPR003804">
    <property type="entry name" value="Lactate_perm"/>
</dbReference>
<feature type="transmembrane region" description="Helical" evidence="8">
    <location>
        <begin position="189"/>
        <end position="211"/>
    </location>
</feature>
<feature type="transmembrane region" description="Helical" evidence="8">
    <location>
        <begin position="386"/>
        <end position="405"/>
    </location>
</feature>
<accession>A0ABS4VVM1</accession>
<comment type="caution">
    <text evidence="10">The sequence shown here is derived from an EMBL/GenBank/DDBJ whole genome shotgun (WGS) entry which is preliminary data.</text>
</comment>
<feature type="compositionally biased region" description="Polar residues" evidence="9">
    <location>
        <begin position="286"/>
        <end position="296"/>
    </location>
</feature>
<evidence type="ECO:0000256" key="4">
    <source>
        <dbReference type="ARBA" id="ARBA00022475"/>
    </source>
</evidence>
<organism evidence="10 11">
    <name type="scientific">Pseudonocardia parietis</name>
    <dbReference type="NCBI Taxonomy" id="570936"/>
    <lineage>
        <taxon>Bacteria</taxon>
        <taxon>Bacillati</taxon>
        <taxon>Actinomycetota</taxon>
        <taxon>Actinomycetes</taxon>
        <taxon>Pseudonocardiales</taxon>
        <taxon>Pseudonocardiaceae</taxon>
        <taxon>Pseudonocardia</taxon>
    </lineage>
</organism>
<feature type="transmembrane region" description="Helical" evidence="8">
    <location>
        <begin position="546"/>
        <end position="565"/>
    </location>
</feature>
<evidence type="ECO:0000313" key="11">
    <source>
        <dbReference type="Proteomes" id="UP001519295"/>
    </source>
</evidence>
<dbReference type="PANTHER" id="PTHR30003:SF2">
    <property type="entry name" value="L-LACTATE PERMEASE"/>
    <property type="match status" value="1"/>
</dbReference>
<dbReference type="Proteomes" id="UP001519295">
    <property type="component" value="Unassembled WGS sequence"/>
</dbReference>
<keyword evidence="5 8" id="KW-0812">Transmembrane</keyword>
<feature type="region of interest" description="Disordered" evidence="9">
    <location>
        <begin position="272"/>
        <end position="325"/>
    </location>
</feature>